<keyword evidence="1" id="KW-1133">Transmembrane helix</keyword>
<dbReference type="RefSeq" id="WP_072754268.1">
    <property type="nucleotide sequence ID" value="NZ_FOAW01000016.1"/>
</dbReference>
<keyword evidence="3" id="KW-1185">Reference proteome</keyword>
<evidence type="ECO:0000256" key="1">
    <source>
        <dbReference type="SAM" id="Phobius"/>
    </source>
</evidence>
<reference evidence="3" key="1">
    <citation type="submission" date="2016-10" db="EMBL/GenBank/DDBJ databases">
        <authorList>
            <person name="Varghese N."/>
            <person name="Submissions S."/>
        </authorList>
    </citation>
    <scope>NUCLEOTIDE SEQUENCE [LARGE SCALE GENOMIC DNA]</scope>
    <source>
        <strain evidence="3">DSM 44675</strain>
    </source>
</reference>
<dbReference type="AlphaFoldDB" id="A0A1H7TVM7"/>
<feature type="transmembrane region" description="Helical" evidence="1">
    <location>
        <begin position="13"/>
        <end position="33"/>
    </location>
</feature>
<accession>A0A1H7TVM7</accession>
<dbReference type="OrthoDB" id="4463967at2"/>
<keyword evidence="1" id="KW-0812">Transmembrane</keyword>
<protein>
    <submittedName>
        <fullName evidence="2">Uncharacterized protein</fullName>
    </submittedName>
</protein>
<keyword evidence="1" id="KW-0472">Membrane</keyword>
<name>A0A1H7TVM7_9NOCA</name>
<evidence type="ECO:0000313" key="3">
    <source>
        <dbReference type="Proteomes" id="UP000198677"/>
    </source>
</evidence>
<gene>
    <name evidence="2" type="ORF">SAMN05444583_116114</name>
</gene>
<dbReference type="Proteomes" id="UP000198677">
    <property type="component" value="Unassembled WGS sequence"/>
</dbReference>
<dbReference type="EMBL" id="FOAW01000016">
    <property type="protein sequence ID" value="SEL88554.1"/>
    <property type="molecule type" value="Genomic_DNA"/>
</dbReference>
<sequence length="174" mass="18569">MNSLVEALSSDSAPWWAVPLSMIVGILLGVFAVRRGRSAAPPEPARAVATDPQARSTYVRFLAAADRAHNSIVEVDHAVLAEADLEESLESDDPKLRALARSIVEMDAMANELRICAPGPVVGATVALFGFVTDSTIDGVTDQDAFRTRYNDKKAALIGAIRESLGEQPLTPAR</sequence>
<evidence type="ECO:0000313" key="2">
    <source>
        <dbReference type="EMBL" id="SEL88554.1"/>
    </source>
</evidence>
<proteinExistence type="predicted"/>
<organism evidence="2 3">
    <name type="scientific">Rhodococcus maanshanensis</name>
    <dbReference type="NCBI Taxonomy" id="183556"/>
    <lineage>
        <taxon>Bacteria</taxon>
        <taxon>Bacillati</taxon>
        <taxon>Actinomycetota</taxon>
        <taxon>Actinomycetes</taxon>
        <taxon>Mycobacteriales</taxon>
        <taxon>Nocardiaceae</taxon>
        <taxon>Rhodococcus</taxon>
    </lineage>
</organism>